<dbReference type="RefSeq" id="WP_386825986.1">
    <property type="nucleotide sequence ID" value="NZ_JBHTIF010000005.1"/>
</dbReference>
<evidence type="ECO:0000313" key="9">
    <source>
        <dbReference type="Proteomes" id="UP001597110"/>
    </source>
</evidence>
<keyword evidence="2 7" id="KW-0812">Transmembrane</keyword>
<evidence type="ECO:0000256" key="3">
    <source>
        <dbReference type="ARBA" id="ARBA00022989"/>
    </source>
</evidence>
<dbReference type="EC" id="4.2.2.29" evidence="7"/>
<evidence type="ECO:0000256" key="7">
    <source>
        <dbReference type="HAMAP-Rule" id="MF_02065"/>
    </source>
</evidence>
<comment type="catalytic activity">
    <reaction evidence="7">
        <text>a peptidoglycan chain = a peptidoglycan chain with N-acetyl-1,6-anhydromuramyl-[peptide] at the reducing end + a peptidoglycan chain with N-acetylglucosamine at the non-reducing end.</text>
        <dbReference type="EC" id="4.2.2.29"/>
    </reaction>
</comment>
<dbReference type="NCBIfam" id="TIGR00247">
    <property type="entry name" value="endolytic transglycosylase MltG"/>
    <property type="match status" value="1"/>
</dbReference>
<comment type="caution">
    <text evidence="8">The sequence shown here is derived from an EMBL/GenBank/DDBJ whole genome shotgun (WGS) entry which is preliminary data.</text>
</comment>
<keyword evidence="4 7" id="KW-0472">Membrane</keyword>
<dbReference type="InterPro" id="IPR003770">
    <property type="entry name" value="MLTG-like"/>
</dbReference>
<dbReference type="CDD" id="cd08010">
    <property type="entry name" value="MltG_like"/>
    <property type="match status" value="1"/>
</dbReference>
<gene>
    <name evidence="7 8" type="primary">mltG</name>
    <name evidence="8" type="ORF">ACFQ0E_17350</name>
</gene>
<dbReference type="Proteomes" id="UP001597110">
    <property type="component" value="Unassembled WGS sequence"/>
</dbReference>
<comment type="subcellular location">
    <subcellularLocation>
        <location evidence="7">Cell inner membrane</location>
        <topology evidence="7">Single-pass membrane protein</topology>
    </subcellularLocation>
</comment>
<keyword evidence="1 7" id="KW-1003">Cell membrane</keyword>
<comment type="function">
    <text evidence="7">Functions as a peptidoglycan terminase that cleaves nascent peptidoglycan strands endolytically to terminate their elongation.</text>
</comment>
<evidence type="ECO:0000256" key="4">
    <source>
        <dbReference type="ARBA" id="ARBA00023136"/>
    </source>
</evidence>
<evidence type="ECO:0000313" key="8">
    <source>
        <dbReference type="EMBL" id="MFD0727364.1"/>
    </source>
</evidence>
<sequence length="352" mass="38570">MKHILKRLIKIVLLIALVFALGVGAIAFFAWQRYDGFADAPMTGIEAGETLVVEPGDSLPKVLRTLAAQGVEVDALHWRLLAKSTGAAGKIQVGEYALEPGMTPRTLLERMRDGKVLSYRFTIVEGWNIRDLRAALAKATPLKQTTADMDDAALMRALGRGGEHPEGRFLPETYLYTRSDTDLDVLKRAATAMDKAVAEAWAGRDEGLPLRTPYELQTLASIVEKETGIASERPQIAGVFVRRLKVPMRLETDPTVIYGMGSSYAGNIRKADLRTDTPYNTYTRDGLPPTPIAMPGRDALQATAKPAPGDALFFVAVGDGSGRHVFTRTYGEHQAAVAQYLQRYRQQQAQAQ</sequence>
<dbReference type="HAMAP" id="MF_02065">
    <property type="entry name" value="MltG"/>
    <property type="match status" value="1"/>
</dbReference>
<keyword evidence="5 7" id="KW-0456">Lyase</keyword>
<name>A0ABW2YFS6_9GAMM</name>
<dbReference type="PANTHER" id="PTHR30518:SF2">
    <property type="entry name" value="ENDOLYTIC MUREIN TRANSGLYCOSYLASE"/>
    <property type="match status" value="1"/>
</dbReference>
<reference evidence="9" key="1">
    <citation type="journal article" date="2019" name="Int. J. Syst. Evol. Microbiol.">
        <title>The Global Catalogue of Microorganisms (GCM) 10K type strain sequencing project: providing services to taxonomists for standard genome sequencing and annotation.</title>
        <authorList>
            <consortium name="The Broad Institute Genomics Platform"/>
            <consortium name="The Broad Institute Genome Sequencing Center for Infectious Disease"/>
            <person name="Wu L."/>
            <person name="Ma J."/>
        </authorList>
    </citation>
    <scope>NUCLEOTIDE SEQUENCE [LARGE SCALE GENOMIC DNA]</scope>
    <source>
        <strain evidence="9">CCUG 55585</strain>
    </source>
</reference>
<comment type="similarity">
    <text evidence="7">Belongs to the transglycosylase MltG family.</text>
</comment>
<evidence type="ECO:0000256" key="2">
    <source>
        <dbReference type="ARBA" id="ARBA00022692"/>
    </source>
</evidence>
<organism evidence="8 9">
    <name type="scientific">Lysobacter brunescens</name>
    <dbReference type="NCBI Taxonomy" id="262323"/>
    <lineage>
        <taxon>Bacteria</taxon>
        <taxon>Pseudomonadati</taxon>
        <taxon>Pseudomonadota</taxon>
        <taxon>Gammaproteobacteria</taxon>
        <taxon>Lysobacterales</taxon>
        <taxon>Lysobacteraceae</taxon>
        <taxon>Lysobacter</taxon>
    </lineage>
</organism>
<evidence type="ECO:0000256" key="5">
    <source>
        <dbReference type="ARBA" id="ARBA00023239"/>
    </source>
</evidence>
<evidence type="ECO:0000256" key="6">
    <source>
        <dbReference type="ARBA" id="ARBA00023316"/>
    </source>
</evidence>
<keyword evidence="7" id="KW-0997">Cell inner membrane</keyword>
<feature type="transmembrane region" description="Helical" evidence="7">
    <location>
        <begin position="12"/>
        <end position="31"/>
    </location>
</feature>
<keyword evidence="6 7" id="KW-0961">Cell wall biogenesis/degradation</keyword>
<proteinExistence type="inferred from homology"/>
<dbReference type="Gene3D" id="3.30.160.60">
    <property type="entry name" value="Classic Zinc Finger"/>
    <property type="match status" value="1"/>
</dbReference>
<keyword evidence="3 7" id="KW-1133">Transmembrane helix</keyword>
<dbReference type="EMBL" id="JBHTIF010000005">
    <property type="protein sequence ID" value="MFD0727364.1"/>
    <property type="molecule type" value="Genomic_DNA"/>
</dbReference>
<protein>
    <recommendedName>
        <fullName evidence="7">Endolytic murein transglycosylase</fullName>
        <ecNumber evidence="7">4.2.2.29</ecNumber>
    </recommendedName>
    <alternativeName>
        <fullName evidence="7">Peptidoglycan lytic transglycosylase</fullName>
    </alternativeName>
    <alternativeName>
        <fullName evidence="7">Peptidoglycan polymerization terminase</fullName>
    </alternativeName>
</protein>
<feature type="site" description="Important for catalytic activity" evidence="7">
    <location>
        <position position="226"/>
    </location>
</feature>
<accession>A0ABW2YFS6</accession>
<evidence type="ECO:0000256" key="1">
    <source>
        <dbReference type="ARBA" id="ARBA00022475"/>
    </source>
</evidence>
<dbReference type="Pfam" id="PF02618">
    <property type="entry name" value="YceG"/>
    <property type="match status" value="1"/>
</dbReference>
<keyword evidence="9" id="KW-1185">Reference proteome</keyword>
<dbReference type="Gene3D" id="3.30.1490.480">
    <property type="entry name" value="Endolytic murein transglycosylase"/>
    <property type="match status" value="1"/>
</dbReference>
<dbReference type="PANTHER" id="PTHR30518">
    <property type="entry name" value="ENDOLYTIC MUREIN TRANSGLYCOSYLASE"/>
    <property type="match status" value="1"/>
</dbReference>